<reference evidence="1" key="1">
    <citation type="submission" date="2018-02" db="EMBL/GenBank/DDBJ databases">
        <title>Rhizophora mucronata_Transcriptome.</title>
        <authorList>
            <person name="Meera S.P."/>
            <person name="Sreeshan A."/>
            <person name="Augustine A."/>
        </authorList>
    </citation>
    <scope>NUCLEOTIDE SEQUENCE</scope>
    <source>
        <tissue evidence="1">Leaf</tissue>
    </source>
</reference>
<accession>A0A2P2QZC5</accession>
<organism evidence="1">
    <name type="scientific">Rhizophora mucronata</name>
    <name type="common">Asiatic mangrove</name>
    <dbReference type="NCBI Taxonomy" id="61149"/>
    <lineage>
        <taxon>Eukaryota</taxon>
        <taxon>Viridiplantae</taxon>
        <taxon>Streptophyta</taxon>
        <taxon>Embryophyta</taxon>
        <taxon>Tracheophyta</taxon>
        <taxon>Spermatophyta</taxon>
        <taxon>Magnoliopsida</taxon>
        <taxon>eudicotyledons</taxon>
        <taxon>Gunneridae</taxon>
        <taxon>Pentapetalae</taxon>
        <taxon>rosids</taxon>
        <taxon>fabids</taxon>
        <taxon>Malpighiales</taxon>
        <taxon>Rhizophoraceae</taxon>
        <taxon>Rhizophora</taxon>
    </lineage>
</organism>
<dbReference type="AlphaFoldDB" id="A0A2P2QZC5"/>
<sequence length="37" mass="4160">MSVLHRSVLLCNPCHVEIIILCFFWKPKGSCVSSLQA</sequence>
<protein>
    <submittedName>
        <fullName evidence="1">Uncharacterized protein</fullName>
    </submittedName>
</protein>
<name>A0A2P2QZC5_RHIMU</name>
<evidence type="ECO:0000313" key="1">
    <source>
        <dbReference type="EMBL" id="MBX72339.1"/>
    </source>
</evidence>
<dbReference type="EMBL" id="GGEC01091855">
    <property type="protein sequence ID" value="MBX72339.1"/>
    <property type="molecule type" value="Transcribed_RNA"/>
</dbReference>
<proteinExistence type="predicted"/>